<evidence type="ECO:0000259" key="11">
    <source>
        <dbReference type="Pfam" id="PF21376"/>
    </source>
</evidence>
<evidence type="ECO:0000256" key="3">
    <source>
        <dbReference type="ARBA" id="ARBA00022729"/>
    </source>
</evidence>
<dbReference type="InterPro" id="IPR017378">
    <property type="entry name" value="Torsin_1/2"/>
</dbReference>
<evidence type="ECO:0000256" key="2">
    <source>
        <dbReference type="ARBA" id="ARBA00006235"/>
    </source>
</evidence>
<feature type="binding site" evidence="9">
    <location>
        <begin position="101"/>
        <end position="108"/>
    </location>
    <ligand>
        <name>ATP</name>
        <dbReference type="ChEBI" id="CHEBI:30616"/>
    </ligand>
</feature>
<keyword evidence="3 10" id="KW-0732">Signal</keyword>
<comment type="similarity">
    <text evidence="2 8">Belongs to the ClpA/ClpB family. Torsin subfamily.</text>
</comment>
<evidence type="ECO:0000256" key="4">
    <source>
        <dbReference type="ARBA" id="ARBA00022741"/>
    </source>
</evidence>
<organism evidence="12">
    <name type="scientific">Callorhinchus milii</name>
    <name type="common">Ghost shark</name>
    <dbReference type="NCBI Taxonomy" id="7868"/>
    <lineage>
        <taxon>Eukaryota</taxon>
        <taxon>Metazoa</taxon>
        <taxon>Chordata</taxon>
        <taxon>Craniata</taxon>
        <taxon>Vertebrata</taxon>
        <taxon>Chondrichthyes</taxon>
        <taxon>Holocephali</taxon>
        <taxon>Chimaeriformes</taxon>
        <taxon>Callorhinchidae</taxon>
        <taxon>Callorhinchus</taxon>
    </lineage>
</organism>
<evidence type="ECO:0000256" key="1">
    <source>
        <dbReference type="ARBA" id="ARBA00004319"/>
    </source>
</evidence>
<dbReference type="InterPro" id="IPR049337">
    <property type="entry name" value="TOR1A_C"/>
</dbReference>
<dbReference type="GO" id="GO:0019894">
    <property type="term" value="F:kinesin binding"/>
    <property type="evidence" value="ECO:0007669"/>
    <property type="project" value="TreeGrafter"/>
</dbReference>
<evidence type="ECO:0000256" key="7">
    <source>
        <dbReference type="ARBA" id="ARBA00023180"/>
    </source>
</evidence>
<keyword evidence="7" id="KW-0325">Glycoprotein</keyword>
<protein>
    <recommendedName>
        <fullName evidence="8">Torsin</fullName>
    </recommendedName>
</protein>
<feature type="signal peptide" evidence="10">
    <location>
        <begin position="1"/>
        <end position="20"/>
    </location>
</feature>
<proteinExistence type="evidence at transcript level"/>
<comment type="subcellular location">
    <subcellularLocation>
        <location evidence="1 8">Endoplasmic reticulum lumen</location>
    </subcellularLocation>
</comment>
<feature type="domain" description="Torsin-1A C-terminal" evidence="11">
    <location>
        <begin position="271"/>
        <end position="328"/>
    </location>
</feature>
<dbReference type="GO" id="GO:0005524">
    <property type="term" value="F:ATP binding"/>
    <property type="evidence" value="ECO:0007669"/>
    <property type="project" value="UniProtKB-KW"/>
</dbReference>
<dbReference type="Gene3D" id="3.40.50.300">
    <property type="entry name" value="P-loop containing nucleotide triphosphate hydrolases"/>
    <property type="match status" value="1"/>
</dbReference>
<dbReference type="AlphaFoldDB" id="V9KVY4"/>
<dbReference type="GO" id="GO:0071763">
    <property type="term" value="P:nuclear membrane organization"/>
    <property type="evidence" value="ECO:0007669"/>
    <property type="project" value="TreeGrafter"/>
</dbReference>
<dbReference type="GO" id="GO:0005635">
    <property type="term" value="C:nuclear envelope"/>
    <property type="evidence" value="ECO:0007669"/>
    <property type="project" value="TreeGrafter"/>
</dbReference>
<feature type="chain" id="PRO_5004779058" description="Torsin" evidence="10">
    <location>
        <begin position="21"/>
        <end position="332"/>
    </location>
</feature>
<keyword evidence="6 9" id="KW-0067">ATP-binding</keyword>
<evidence type="ECO:0000256" key="10">
    <source>
        <dbReference type="SAM" id="SignalP"/>
    </source>
</evidence>
<dbReference type="EMBL" id="JW869937">
    <property type="protein sequence ID" value="AFP02455.1"/>
    <property type="molecule type" value="mRNA"/>
</dbReference>
<sequence>MKISGLLLFLLCPFPLLSEAVDPFSTFTLAGLAAAAQYHLYCRFRECCSEDWIPLDVKGLQEDLDNRLFGQHIASEVILKAIRGFLRNPEPAKPLVFSLHGSSGTGKNFISRIIAENLYKKGLNSNHVHQFLPKLNFPDLAHIDKYKQELQAIIQERVKACPRSLFIFNEMDKMHPEIINVIKPFLDYNDLVENVSYRKAMFIFLSNAGGEQITEFLLNVWKNGKKREEVQMIDLESTLTAEVYNKENSGFWRSNLIDNNLIDYFVPFLPLEYKHIKLCAKATLKARGFRTDEDTASQIADEMIYFPKKERLFSVKGCKTVSAKVDYFGEPK</sequence>
<dbReference type="SUPFAM" id="SSF52540">
    <property type="entry name" value="P-loop containing nucleoside triphosphate hydrolases"/>
    <property type="match status" value="1"/>
</dbReference>
<dbReference type="GO" id="GO:0005788">
    <property type="term" value="C:endoplasmic reticulum lumen"/>
    <property type="evidence" value="ECO:0007669"/>
    <property type="project" value="UniProtKB-SubCell"/>
</dbReference>
<keyword evidence="5 8" id="KW-0256">Endoplasmic reticulum</keyword>
<name>V9KVY4_CALMI</name>
<dbReference type="PANTHER" id="PTHR10760:SF14">
    <property type="entry name" value="TORSIN-1B"/>
    <property type="match status" value="1"/>
</dbReference>
<dbReference type="Pfam" id="PF21376">
    <property type="entry name" value="TOR1A_C"/>
    <property type="match status" value="1"/>
</dbReference>
<dbReference type="PANTHER" id="PTHR10760">
    <property type="entry name" value="TORSIN"/>
    <property type="match status" value="1"/>
</dbReference>
<dbReference type="PIRSF" id="PIRSF038079">
    <property type="entry name" value="Torsin_2A"/>
    <property type="match status" value="1"/>
</dbReference>
<dbReference type="GO" id="GO:0016887">
    <property type="term" value="F:ATP hydrolysis activity"/>
    <property type="evidence" value="ECO:0007669"/>
    <property type="project" value="InterPro"/>
</dbReference>
<evidence type="ECO:0000256" key="8">
    <source>
        <dbReference type="PIRNR" id="PIRNR038079"/>
    </source>
</evidence>
<dbReference type="FunFam" id="3.40.50.300:FF:002276">
    <property type="entry name" value="Torsin, putative"/>
    <property type="match status" value="1"/>
</dbReference>
<dbReference type="InterPro" id="IPR027417">
    <property type="entry name" value="P-loop_NTPase"/>
</dbReference>
<dbReference type="InterPro" id="IPR010448">
    <property type="entry name" value="Torsin"/>
</dbReference>
<evidence type="ECO:0000313" key="12">
    <source>
        <dbReference type="EMBL" id="AFP02455.1"/>
    </source>
</evidence>
<evidence type="ECO:0000256" key="9">
    <source>
        <dbReference type="PIRSR" id="PIRSR038079-1"/>
    </source>
</evidence>
<evidence type="ECO:0000256" key="6">
    <source>
        <dbReference type="ARBA" id="ARBA00022840"/>
    </source>
</evidence>
<reference evidence="12" key="1">
    <citation type="journal article" date="2014" name="Nature">
        <title>Elephant shark genome provides unique insights into gnathostome evolution.</title>
        <authorList>
            <consortium name="International Elephant Shark Genome Sequencing Consortium"/>
            <person name="Venkatesh B."/>
            <person name="Lee A.P."/>
            <person name="Ravi V."/>
            <person name="Maurya A.K."/>
            <person name="Lian M.M."/>
            <person name="Swann J.B."/>
            <person name="Ohta Y."/>
            <person name="Flajnik M.F."/>
            <person name="Sutoh Y."/>
            <person name="Kasahara M."/>
            <person name="Hoon S."/>
            <person name="Gangu V."/>
            <person name="Roy S.W."/>
            <person name="Irimia M."/>
            <person name="Korzh V."/>
            <person name="Kondrychyn I."/>
            <person name="Lim Z.W."/>
            <person name="Tay B.H."/>
            <person name="Tohari S."/>
            <person name="Kong K.W."/>
            <person name="Ho S."/>
            <person name="Lorente-Galdos B."/>
            <person name="Quilez J."/>
            <person name="Marques-Bonet T."/>
            <person name="Raney B.J."/>
            <person name="Ingham P.W."/>
            <person name="Tay A."/>
            <person name="Hillier L.W."/>
            <person name="Minx P."/>
            <person name="Boehm T."/>
            <person name="Wilson R.K."/>
            <person name="Brenner S."/>
            <person name="Warren W.C."/>
        </authorList>
    </citation>
    <scope>NUCLEOTIDE SEQUENCE</scope>
    <source>
        <tissue evidence="12">Heart</tissue>
    </source>
</reference>
<dbReference type="GO" id="GO:0034504">
    <property type="term" value="P:protein localization to nucleus"/>
    <property type="evidence" value="ECO:0007669"/>
    <property type="project" value="TreeGrafter"/>
</dbReference>
<dbReference type="InterPro" id="IPR001270">
    <property type="entry name" value="ClpA/B"/>
</dbReference>
<dbReference type="Pfam" id="PF06309">
    <property type="entry name" value="Torsin"/>
    <property type="match status" value="1"/>
</dbReference>
<keyword evidence="4 9" id="KW-0547">Nucleotide-binding</keyword>
<evidence type="ECO:0000256" key="5">
    <source>
        <dbReference type="ARBA" id="ARBA00022824"/>
    </source>
</evidence>
<accession>V9KVY4</accession>
<dbReference type="PRINTS" id="PR00300">
    <property type="entry name" value="CLPPROTEASEA"/>
</dbReference>